<name>A0A7R8W360_9CRUS</name>
<dbReference type="InterPro" id="IPR011993">
    <property type="entry name" value="PH-like_dom_sf"/>
</dbReference>
<dbReference type="Gene3D" id="2.30.29.30">
    <property type="entry name" value="Pleckstrin-homology domain (PH domain)/Phosphotyrosine-binding domain (PTB)"/>
    <property type="match status" value="1"/>
</dbReference>
<dbReference type="EMBL" id="OB660213">
    <property type="protein sequence ID" value="CAD7223514.1"/>
    <property type="molecule type" value="Genomic_DNA"/>
</dbReference>
<feature type="compositionally biased region" description="Basic and acidic residues" evidence="1">
    <location>
        <begin position="243"/>
        <end position="254"/>
    </location>
</feature>
<dbReference type="Pfam" id="PF00568">
    <property type="entry name" value="WH1"/>
    <property type="match status" value="1"/>
</dbReference>
<sequence>MTVVDPRQQPNSMSDQQQSIFSTKAHVFHIDPKTKRSWIPASSAAVPVSFYYDMKTFKKGSKMVVNSTVTTQMTFTKTSQKFGQWSDARANEVYGLGFSNEAELNKESPKKMDRNLSTAEQLKYENDRLKVALAQSSANAKKWEVELQTLKSNNARLTNALQESTANVEEWKRQLHSYKEENSKLKSRLIDVEASKGNADAALEIRKEIATLRARNEALEVDLRNKEEEIRRLRTAGGGGSGDSEKNKNLEEENDRLQLRVRQLSSELEDSRSLILTQKKRQEGLLEQLKTKLYEMSAIQRDLENCKL</sequence>
<dbReference type="SMART" id="SM00461">
    <property type="entry name" value="WH1"/>
    <property type="match status" value="1"/>
</dbReference>
<feature type="region of interest" description="Disordered" evidence="1">
    <location>
        <begin position="232"/>
        <end position="254"/>
    </location>
</feature>
<reference evidence="2" key="1">
    <citation type="submission" date="2020-11" db="EMBL/GenBank/DDBJ databases">
        <authorList>
            <person name="Tran Van P."/>
        </authorList>
    </citation>
    <scope>NUCLEOTIDE SEQUENCE</scope>
</reference>
<organism evidence="2">
    <name type="scientific">Cyprideis torosa</name>
    <dbReference type="NCBI Taxonomy" id="163714"/>
    <lineage>
        <taxon>Eukaryota</taxon>
        <taxon>Metazoa</taxon>
        <taxon>Ecdysozoa</taxon>
        <taxon>Arthropoda</taxon>
        <taxon>Crustacea</taxon>
        <taxon>Oligostraca</taxon>
        <taxon>Ostracoda</taxon>
        <taxon>Podocopa</taxon>
        <taxon>Podocopida</taxon>
        <taxon>Cytherocopina</taxon>
        <taxon>Cytheroidea</taxon>
        <taxon>Cytherideidae</taxon>
        <taxon>Cyprideis</taxon>
    </lineage>
</organism>
<evidence type="ECO:0000256" key="1">
    <source>
        <dbReference type="SAM" id="MobiDB-lite"/>
    </source>
</evidence>
<proteinExistence type="predicted"/>
<evidence type="ECO:0000313" key="2">
    <source>
        <dbReference type="EMBL" id="CAD7223514.1"/>
    </source>
</evidence>
<dbReference type="InterPro" id="IPR000697">
    <property type="entry name" value="WH1/EVH1_dom"/>
</dbReference>
<protein>
    <submittedName>
        <fullName evidence="2">Uncharacterized protein</fullName>
    </submittedName>
</protein>
<dbReference type="PROSITE" id="PS50229">
    <property type="entry name" value="WH1"/>
    <property type="match status" value="1"/>
</dbReference>
<dbReference type="InterPro" id="IPR045027">
    <property type="entry name" value="Homer"/>
</dbReference>
<dbReference type="SUPFAM" id="SSF50729">
    <property type="entry name" value="PH domain-like"/>
    <property type="match status" value="1"/>
</dbReference>
<dbReference type="AlphaFoldDB" id="A0A7R8W360"/>
<dbReference type="OrthoDB" id="9983798at2759"/>
<dbReference type="GO" id="GO:0035256">
    <property type="term" value="F:G protein-coupled glutamate receptor binding"/>
    <property type="evidence" value="ECO:0007669"/>
    <property type="project" value="InterPro"/>
</dbReference>
<accession>A0A7R8W360</accession>
<gene>
    <name evidence="2" type="ORF">CTOB1V02_LOCUS1498</name>
</gene>
<dbReference type="PANTHER" id="PTHR10918">
    <property type="entry name" value="HOMER"/>
    <property type="match status" value="1"/>
</dbReference>